<comment type="catalytic activity">
    <reaction evidence="1">
        <text>beta-D-fructose 1,6-bisphosphate + H2O = beta-D-fructose 6-phosphate + phosphate</text>
        <dbReference type="Rhea" id="RHEA:11064"/>
        <dbReference type="ChEBI" id="CHEBI:15377"/>
        <dbReference type="ChEBI" id="CHEBI:32966"/>
        <dbReference type="ChEBI" id="CHEBI:43474"/>
        <dbReference type="ChEBI" id="CHEBI:57634"/>
        <dbReference type="EC" id="3.1.3.11"/>
    </reaction>
</comment>
<evidence type="ECO:0000256" key="7">
    <source>
        <dbReference type="ARBA" id="ARBA00024331"/>
    </source>
</evidence>
<dbReference type="CDD" id="cd00354">
    <property type="entry name" value="FBPase"/>
    <property type="match status" value="1"/>
</dbReference>
<keyword evidence="6 8" id="KW-0119">Carbohydrate metabolism</keyword>
<dbReference type="SUPFAM" id="SSF56655">
    <property type="entry name" value="Carbohydrate phosphatase"/>
    <property type="match status" value="1"/>
</dbReference>
<evidence type="ECO:0000256" key="5">
    <source>
        <dbReference type="ARBA" id="ARBA00022801"/>
    </source>
</evidence>
<dbReference type="Pfam" id="PF00316">
    <property type="entry name" value="FBPase"/>
    <property type="match status" value="1"/>
</dbReference>
<dbReference type="GeneID" id="94426181"/>
<dbReference type="EC" id="3.1.3.11" evidence="3"/>
<dbReference type="AlphaFoldDB" id="A0A2C6KSQ7"/>
<dbReference type="GO" id="GO:0005829">
    <property type="term" value="C:cytosol"/>
    <property type="evidence" value="ECO:0007669"/>
    <property type="project" value="TreeGrafter"/>
</dbReference>
<proteinExistence type="inferred from homology"/>
<sequence>MQKRESFMLKDSLLTSSGSICIPSPPTTPPLFKTRVQLELGEYVVQQAAMLRERGVSVHEISQIFTSIKLAAKVVNKIITKQGSFGLEDGASKKAAPSEDIADLAAIANKRFLDAFTNREVVAGVATMMQPDIIPMENCKEKNLVALIHPMDGTKQIDVNVSSGTIFSVYKRVTPTGTPVQLKDFLQPGKEQICAGYVLYGSSTIMVVTLGAGVHGFTLDPSLGSFFLSHVNIRVPEDGKIYSINGGKVNKFPYGVRAYIDYCQTKNISCRYIGSLVADFHRNMLNGGIYIYPPTFTDPTPSVSMIFQCFPLAFLAEQAGGKASDGFTRILLIEPVSLRDRIAFFCGSTHMVDGAEALMARYKMRDGGWCFQADKSMDMGTPHSSPKRVG</sequence>
<dbReference type="VEuPathDB" id="ToxoDB:CSUI_002771"/>
<dbReference type="GO" id="GO:0005986">
    <property type="term" value="P:sucrose biosynthetic process"/>
    <property type="evidence" value="ECO:0007669"/>
    <property type="project" value="TreeGrafter"/>
</dbReference>
<accession>A0A2C6KSQ7</accession>
<dbReference type="RefSeq" id="XP_067925046.1">
    <property type="nucleotide sequence ID" value="XM_068062970.1"/>
</dbReference>
<organism evidence="11 12">
    <name type="scientific">Cystoisospora suis</name>
    <dbReference type="NCBI Taxonomy" id="483139"/>
    <lineage>
        <taxon>Eukaryota</taxon>
        <taxon>Sar</taxon>
        <taxon>Alveolata</taxon>
        <taxon>Apicomplexa</taxon>
        <taxon>Conoidasida</taxon>
        <taxon>Coccidia</taxon>
        <taxon>Eucoccidiorida</taxon>
        <taxon>Eimeriorina</taxon>
        <taxon>Sarcocystidae</taxon>
        <taxon>Cystoisospora</taxon>
    </lineage>
</organism>
<dbReference type="PANTHER" id="PTHR11556:SF35">
    <property type="entry name" value="SEDOHEPTULOSE-1,7-BISPHOSPHATASE, CHLOROPLASTIC"/>
    <property type="match status" value="1"/>
</dbReference>
<comment type="caution">
    <text evidence="11">The sequence shown here is derived from an EMBL/GenBank/DDBJ whole genome shotgun (WGS) entry which is preliminary data.</text>
</comment>
<dbReference type="GO" id="GO:0006094">
    <property type="term" value="P:gluconeogenesis"/>
    <property type="evidence" value="ECO:0007669"/>
    <property type="project" value="TreeGrafter"/>
</dbReference>
<dbReference type="GO" id="GO:0006002">
    <property type="term" value="P:fructose 6-phosphate metabolic process"/>
    <property type="evidence" value="ECO:0007669"/>
    <property type="project" value="TreeGrafter"/>
</dbReference>
<evidence type="ECO:0000256" key="8">
    <source>
        <dbReference type="RuleBase" id="RU000508"/>
    </source>
</evidence>
<dbReference type="GO" id="GO:0006000">
    <property type="term" value="P:fructose metabolic process"/>
    <property type="evidence" value="ECO:0007669"/>
    <property type="project" value="TreeGrafter"/>
</dbReference>
<name>A0A2C6KSQ7_9APIC</name>
<protein>
    <recommendedName>
        <fullName evidence="3">fructose-bisphosphatase</fullName>
        <ecNumber evidence="3">3.1.3.11</ecNumber>
    </recommendedName>
</protein>
<dbReference type="PIRSF" id="PIRSF000904">
    <property type="entry name" value="FBPtase_SBPase"/>
    <property type="match status" value="1"/>
</dbReference>
<dbReference type="Pfam" id="PF18913">
    <property type="entry name" value="FBPase_C"/>
    <property type="match status" value="1"/>
</dbReference>
<evidence type="ECO:0000256" key="4">
    <source>
        <dbReference type="ARBA" id="ARBA00022490"/>
    </source>
</evidence>
<dbReference type="InterPro" id="IPR000146">
    <property type="entry name" value="FBPase_class-1"/>
</dbReference>
<dbReference type="PIRSF" id="PIRSF500210">
    <property type="entry name" value="FBPtase"/>
    <property type="match status" value="1"/>
</dbReference>
<dbReference type="PANTHER" id="PTHR11556">
    <property type="entry name" value="FRUCTOSE-1,6-BISPHOSPHATASE-RELATED"/>
    <property type="match status" value="1"/>
</dbReference>
<dbReference type="Gene3D" id="3.40.190.80">
    <property type="match status" value="1"/>
</dbReference>
<feature type="domain" description="Fructose-1-6-bisphosphatase class 1 C-terminal" evidence="10">
    <location>
        <begin position="235"/>
        <end position="359"/>
    </location>
</feature>
<dbReference type="Proteomes" id="UP000221165">
    <property type="component" value="Unassembled WGS sequence"/>
</dbReference>
<dbReference type="InterPro" id="IPR044015">
    <property type="entry name" value="FBPase_C_dom"/>
</dbReference>
<evidence type="ECO:0000256" key="1">
    <source>
        <dbReference type="ARBA" id="ARBA00001273"/>
    </source>
</evidence>
<evidence type="ECO:0000256" key="2">
    <source>
        <dbReference type="ARBA" id="ARBA00010941"/>
    </source>
</evidence>
<evidence type="ECO:0000259" key="10">
    <source>
        <dbReference type="Pfam" id="PF18913"/>
    </source>
</evidence>
<reference evidence="11 12" key="1">
    <citation type="journal article" date="2017" name="Int. J. Parasitol.">
        <title>The genome of the protozoan parasite Cystoisospora suis and a reverse vaccinology approach to identify vaccine candidates.</title>
        <authorList>
            <person name="Palmieri N."/>
            <person name="Shrestha A."/>
            <person name="Ruttkowski B."/>
            <person name="Beck T."/>
            <person name="Vogl C."/>
            <person name="Tomley F."/>
            <person name="Blake D.P."/>
            <person name="Joachim A."/>
        </authorList>
    </citation>
    <scope>NUCLEOTIDE SEQUENCE [LARGE SCALE GENOMIC DNA]</scope>
    <source>
        <strain evidence="11 12">Wien I</strain>
    </source>
</reference>
<feature type="domain" description="Fructose-1-6-bisphosphatase class I N-terminal" evidence="9">
    <location>
        <begin position="43"/>
        <end position="230"/>
    </location>
</feature>
<keyword evidence="5 8" id="KW-0378">Hydrolase</keyword>
<dbReference type="EMBL" id="MIGC01001157">
    <property type="protein sequence ID" value="PHJ23370.1"/>
    <property type="molecule type" value="Genomic_DNA"/>
</dbReference>
<dbReference type="PRINTS" id="PR00115">
    <property type="entry name" value="F16BPHPHTASE"/>
</dbReference>
<evidence type="ECO:0000259" key="9">
    <source>
        <dbReference type="Pfam" id="PF00316"/>
    </source>
</evidence>
<dbReference type="HAMAP" id="MF_01855">
    <property type="entry name" value="FBPase_class1"/>
    <property type="match status" value="1"/>
</dbReference>
<dbReference type="GO" id="GO:0042132">
    <property type="term" value="F:fructose 1,6-bisphosphate 1-phosphatase activity"/>
    <property type="evidence" value="ECO:0007669"/>
    <property type="project" value="UniProtKB-EC"/>
</dbReference>
<dbReference type="InterPro" id="IPR033391">
    <property type="entry name" value="FBPase_N"/>
</dbReference>
<dbReference type="GO" id="GO:0030388">
    <property type="term" value="P:fructose 1,6-bisphosphate metabolic process"/>
    <property type="evidence" value="ECO:0007669"/>
    <property type="project" value="TreeGrafter"/>
</dbReference>
<dbReference type="Gene3D" id="3.30.540.10">
    <property type="entry name" value="Fructose-1,6-Bisphosphatase, subunit A, domain 1"/>
    <property type="match status" value="1"/>
</dbReference>
<dbReference type="InterPro" id="IPR028343">
    <property type="entry name" value="FBPtase"/>
</dbReference>
<gene>
    <name evidence="11" type="ORF">CSUI_002771</name>
</gene>
<evidence type="ECO:0000313" key="11">
    <source>
        <dbReference type="EMBL" id="PHJ23370.1"/>
    </source>
</evidence>
<dbReference type="OrthoDB" id="10256725at2759"/>
<keyword evidence="4" id="KW-0963">Cytoplasm</keyword>
<evidence type="ECO:0000313" key="12">
    <source>
        <dbReference type="Proteomes" id="UP000221165"/>
    </source>
</evidence>
<comment type="pathway">
    <text evidence="7">Carbohydrate biosynthesis.</text>
</comment>
<keyword evidence="12" id="KW-1185">Reference proteome</keyword>
<evidence type="ECO:0000256" key="6">
    <source>
        <dbReference type="ARBA" id="ARBA00023277"/>
    </source>
</evidence>
<comment type="similarity">
    <text evidence="2 8">Belongs to the FBPase class 1 family.</text>
</comment>
<evidence type="ECO:0000256" key="3">
    <source>
        <dbReference type="ARBA" id="ARBA00013093"/>
    </source>
</evidence>